<dbReference type="EMBL" id="BK016154">
    <property type="protein sequence ID" value="DAF98725.1"/>
    <property type="molecule type" value="Genomic_DNA"/>
</dbReference>
<proteinExistence type="predicted"/>
<evidence type="ECO:0000313" key="1">
    <source>
        <dbReference type="EMBL" id="DAF98725.1"/>
    </source>
</evidence>
<name>A0A8S5UW60_9CAUD</name>
<protein>
    <submittedName>
        <fullName evidence="1">Uncharacterized protein</fullName>
    </submittedName>
</protein>
<organism evidence="1">
    <name type="scientific">Siphoviridae sp. ct8rU2</name>
    <dbReference type="NCBI Taxonomy" id="2825366"/>
    <lineage>
        <taxon>Viruses</taxon>
        <taxon>Duplodnaviria</taxon>
        <taxon>Heunggongvirae</taxon>
        <taxon>Uroviricota</taxon>
        <taxon>Caudoviricetes</taxon>
    </lineage>
</organism>
<accession>A0A8S5UW60</accession>
<sequence>MPDLLFLLTLGALPEFFCYLHLLCFHIQPLHHLQFWFILSQRKRHPLSGALIVSS</sequence>
<reference evidence="1" key="1">
    <citation type="journal article" date="2021" name="Proc. Natl. Acad. Sci. U.S.A.">
        <title>A Catalog of Tens of Thousands of Viruses from Human Metagenomes Reveals Hidden Associations with Chronic Diseases.</title>
        <authorList>
            <person name="Tisza M.J."/>
            <person name="Buck C.B."/>
        </authorList>
    </citation>
    <scope>NUCLEOTIDE SEQUENCE</scope>
    <source>
        <strain evidence="1">Ct8rU2</strain>
    </source>
</reference>